<gene>
    <name evidence="1" type="ORF">G3446_04950</name>
</gene>
<dbReference type="Pfam" id="PF10052">
    <property type="entry name" value="DUF2288"/>
    <property type="match status" value="1"/>
</dbReference>
<protein>
    <submittedName>
        <fullName evidence="1">DUF2288 domain-containing protein</fullName>
    </submittedName>
</protein>
<reference evidence="1 2" key="1">
    <citation type="submission" date="2020-02" db="EMBL/GenBank/DDBJ databases">
        <title>Genome sequences of Thiorhodococcus mannitoliphagus and Thiorhodococcus minor, purple sulfur photosynthetic bacteria in the gammaproteobacterial family, Chromatiaceae.</title>
        <authorList>
            <person name="Aviles F.A."/>
            <person name="Meyer T.E."/>
            <person name="Kyndt J.A."/>
        </authorList>
    </citation>
    <scope>NUCLEOTIDE SEQUENCE [LARGE SCALE GENOMIC DNA]</scope>
    <source>
        <strain evidence="1 2">DSM 11518</strain>
    </source>
</reference>
<dbReference type="Proteomes" id="UP000483379">
    <property type="component" value="Unassembled WGS sequence"/>
</dbReference>
<dbReference type="InterPro" id="IPR018741">
    <property type="entry name" value="DUF2288"/>
</dbReference>
<sequence>MDLIEGSEAMEGADALERAKLNQETAKIRWTELQRFFAQGLVLCVRPGLDLVDVALAMAKDDAEKIGAERSAGRIAAVTDQQAREWLAQDACLWAVVVKPWILAQEAQCTSGSMPTPARG</sequence>
<keyword evidence="2" id="KW-1185">Reference proteome</keyword>
<dbReference type="EMBL" id="JAAIJQ010000010">
    <property type="protein sequence ID" value="NEV61255.1"/>
    <property type="molecule type" value="Genomic_DNA"/>
</dbReference>
<proteinExistence type="predicted"/>
<organism evidence="1 2">
    <name type="scientific">Thiorhodococcus minor</name>
    <dbReference type="NCBI Taxonomy" id="57489"/>
    <lineage>
        <taxon>Bacteria</taxon>
        <taxon>Pseudomonadati</taxon>
        <taxon>Pseudomonadota</taxon>
        <taxon>Gammaproteobacteria</taxon>
        <taxon>Chromatiales</taxon>
        <taxon>Chromatiaceae</taxon>
        <taxon>Thiorhodococcus</taxon>
    </lineage>
</organism>
<dbReference type="AlphaFoldDB" id="A0A6M0JYS9"/>
<name>A0A6M0JYS9_9GAMM</name>
<accession>A0A6M0JYS9</accession>
<evidence type="ECO:0000313" key="2">
    <source>
        <dbReference type="Proteomes" id="UP000483379"/>
    </source>
</evidence>
<evidence type="ECO:0000313" key="1">
    <source>
        <dbReference type="EMBL" id="NEV61255.1"/>
    </source>
</evidence>
<dbReference type="RefSeq" id="WP_164451306.1">
    <property type="nucleotide sequence ID" value="NZ_JAAIJQ010000010.1"/>
</dbReference>
<comment type="caution">
    <text evidence="1">The sequence shown here is derived from an EMBL/GenBank/DDBJ whole genome shotgun (WGS) entry which is preliminary data.</text>
</comment>